<reference evidence="1" key="1">
    <citation type="submission" date="2022-11" db="EMBL/GenBank/DDBJ databases">
        <title>Genome Sequence of Boeremia exigua.</title>
        <authorList>
            <person name="Buettner E."/>
        </authorList>
    </citation>
    <scope>NUCLEOTIDE SEQUENCE</scope>
    <source>
        <strain evidence="1">CU02</strain>
    </source>
</reference>
<sequence length="1081" mass="120332">MRFLPRLLHAGAAAAILIFLYVVWLQHDHLGHNIHEAWGGTAHRVVVFGDDWSDTGKYRVSPPSKASMPARDADRGDMWTETLCKELACGFIDNFARSMPPQTSAATIGSLVDSDIRAQAVPVTDNNTTQTMFDFKTQVQQFLGYEQEKHRMGVPERLRKVDEWTVFTVSFGLWDLLEYATLEKEYALKAIDNSIEGLFENLDLLAKHAAAPIKVVAPKLVDVTFLPRFQARKDINKEHFAEDQHQMVFLWTYWNTALSRAAAQWEHGQIFMPNPNNLILDQVRAKQLYSRNLSDASGTGKQAPLFDYVEEPCLKAITDDNARILQAAGVEKCSKHLFWDDIHLSGPAHELIGKAAASLLRGNHNVNIKDSAQVSDNDKKASGEDTPTSYNPANKVWDGDNCVHEKGTSSQPHKYHAVSETSGVPRRYVKSNMQVGDDNLQPAVEDGRPGRNLRKSSRIQIPRSAPNTSPVQRTKEEEQPTPLSPRGARKRNPFLETDDNAGDAVERGSPTDVKTPASAGSTGSGDLSPHVCLCQPEPKIPRPRNAFILYRQHHQQNIIRRNPGLNNPDISKIIGEQWKAESDEEKKVWQDLAQEEKARHHEQYPDYRYQPRRINKPGVSSLNPSGQHTTVDKYRCPRCGGRSIKTPASPYPDEAQGTPTLPPPNTSEGHTPTTRYLPMMGSLSLDSPVVARRGPGPSRLSNIQVPPSIREHEMYSPLTPGQKRRRFDYGPPPSARRPEAPYYPQSAARRESLPPIHVRVSPPNTAGMHPPSARTPREVRMPQHELPRKASAASDMNIVVPQHHDQSRSVEAMVLSVPYQARIKLLGRICAPLKEPGPTSPAVQTRGAIVAVEGDDLKAVQDLSEWLNDFLAKDDEYSSRVADPPKAPADTKQEVTFEEYLELIKEWHGKSKEITRYITTPVTPAESHSSKDEDMDTGERKTSATPPDSPRKSASPSLTTSTLTSTSSAPAKKPVVILPTFQLHASVAYASRIPIQDAYSPTDHWQWMATLWRGIVGPDLTLYVKSYDAKEAPAGKMVELDDQVRCLTVMKAQGKPFADASLRRVGFEVGEWIRGVGARKD</sequence>
<evidence type="ECO:0000313" key="2">
    <source>
        <dbReference type="Proteomes" id="UP001153331"/>
    </source>
</evidence>
<evidence type="ECO:0000313" key="1">
    <source>
        <dbReference type="EMBL" id="KAJ8114114.1"/>
    </source>
</evidence>
<organism evidence="1 2">
    <name type="scientific">Boeremia exigua</name>
    <dbReference type="NCBI Taxonomy" id="749465"/>
    <lineage>
        <taxon>Eukaryota</taxon>
        <taxon>Fungi</taxon>
        <taxon>Dikarya</taxon>
        <taxon>Ascomycota</taxon>
        <taxon>Pezizomycotina</taxon>
        <taxon>Dothideomycetes</taxon>
        <taxon>Pleosporomycetidae</taxon>
        <taxon>Pleosporales</taxon>
        <taxon>Pleosporineae</taxon>
        <taxon>Didymellaceae</taxon>
        <taxon>Boeremia</taxon>
    </lineage>
</organism>
<proteinExistence type="predicted"/>
<comment type="caution">
    <text evidence="1">The sequence shown here is derived from an EMBL/GenBank/DDBJ whole genome shotgun (WGS) entry which is preliminary data.</text>
</comment>
<name>A0ACC2IG86_9PLEO</name>
<accession>A0ACC2IG86</accession>
<gene>
    <name evidence="1" type="ORF">OPT61_g3921</name>
</gene>
<dbReference type="Proteomes" id="UP001153331">
    <property type="component" value="Unassembled WGS sequence"/>
</dbReference>
<protein>
    <submittedName>
        <fullName evidence="1">Uncharacterized protein</fullName>
    </submittedName>
</protein>
<dbReference type="EMBL" id="JAPHNI010000212">
    <property type="protein sequence ID" value="KAJ8114114.1"/>
    <property type="molecule type" value="Genomic_DNA"/>
</dbReference>
<keyword evidence="2" id="KW-1185">Reference proteome</keyword>